<dbReference type="AlphaFoldDB" id="A0AAN7TZ22"/>
<dbReference type="PANTHER" id="PTHR12474:SF0">
    <property type="entry name" value="SESTRIN HOMOLOG"/>
    <property type="match status" value="1"/>
</dbReference>
<dbReference type="GO" id="GO:0005737">
    <property type="term" value="C:cytoplasm"/>
    <property type="evidence" value="ECO:0007669"/>
    <property type="project" value="UniProtKB-SubCell"/>
</dbReference>
<dbReference type="Gene3D" id="1.20.1290.10">
    <property type="entry name" value="AhpD-like"/>
    <property type="match status" value="1"/>
</dbReference>
<feature type="compositionally biased region" description="Low complexity" evidence="4">
    <location>
        <begin position="384"/>
        <end position="393"/>
    </location>
</feature>
<evidence type="ECO:0000256" key="1">
    <source>
        <dbReference type="ARBA" id="ARBA00004496"/>
    </source>
</evidence>
<sequence>MISMGMTSKGQNVDGAPAGNSSSEWIISSSSSPFQANKRYSLDPPFGSDYSPPASPQNELDPLSSYFLNLQSEDSDVRKTAIEYIINTLSNPDNERLIKNHLPVIVVLSTESPFDDISEAFTNFLKPIQEKYHIPKQRTTVFTSESQLPPLNTDDELTRKLFQDVFLQHGRVNHLTRILGWHPQYLEKFLLAYNTIMRDPGPLPLHWRNYIGILAAARYKCSYIIALQEHEFLLNNGDARWLQGIDHIPAKLKNLLKVIELLAHQPWLLPKLDIEYLVKGADAWSIAELVHAMVLICTFLSLSGFVFCCGISPECGLSESNNLSSSFSLNDSDCEIEDTAATENTAKVMELLKNRRSQQDDEDEDQSHDRQQDFHNAGDDSNNTTTTTTTTTTSFGNESALSQSSDRMSDFSRYIGNNTMTHTDFDVSSKLYNIFSAQEYSWKEHGYELVSRYFPDAAPLLDEEFSFVYTMTYYKFNNNTDIDTLPFRRAVWYYVQRVKGMLHDDYNYQEVNMFLSRSLKNFVKKAVCFPETIKRDDYSKLGYSLKPDEKCHLSLLAVCSHKQASLLYGLYSVLNYQNRR</sequence>
<dbReference type="SUPFAM" id="SSF69118">
    <property type="entry name" value="AhpD-like"/>
    <property type="match status" value="1"/>
</dbReference>
<feature type="region of interest" description="Disordered" evidence="4">
    <location>
        <begin position="1"/>
        <end position="58"/>
    </location>
</feature>
<gene>
    <name evidence="5" type="ORF">RB653_004194</name>
</gene>
<proteinExistence type="inferred from homology"/>
<dbReference type="GO" id="GO:0005634">
    <property type="term" value="C:nucleus"/>
    <property type="evidence" value="ECO:0007669"/>
    <property type="project" value="InterPro"/>
</dbReference>
<name>A0AAN7TZ22_9MYCE</name>
<comment type="similarity">
    <text evidence="2">Belongs to the sestrin family.</text>
</comment>
<reference evidence="5 6" key="1">
    <citation type="submission" date="2023-11" db="EMBL/GenBank/DDBJ databases">
        <title>Dfirmibasis_genome.</title>
        <authorList>
            <person name="Edelbroek B."/>
            <person name="Kjellin J."/>
            <person name="Jerlstrom-Hultqvist J."/>
            <person name="Soderbom F."/>
        </authorList>
    </citation>
    <scope>NUCLEOTIDE SEQUENCE [LARGE SCALE GENOMIC DNA]</scope>
    <source>
        <strain evidence="5 6">TNS-C-14</strain>
    </source>
</reference>
<evidence type="ECO:0000256" key="3">
    <source>
        <dbReference type="ARBA" id="ARBA00022490"/>
    </source>
</evidence>
<keyword evidence="3" id="KW-0963">Cytoplasm</keyword>
<keyword evidence="6" id="KW-1185">Reference proteome</keyword>
<dbReference type="GO" id="GO:1990253">
    <property type="term" value="P:cellular response to leucine starvation"/>
    <property type="evidence" value="ECO:0007669"/>
    <property type="project" value="TreeGrafter"/>
</dbReference>
<dbReference type="GO" id="GO:1901031">
    <property type="term" value="P:regulation of response to reactive oxygen species"/>
    <property type="evidence" value="ECO:0007669"/>
    <property type="project" value="InterPro"/>
</dbReference>
<dbReference type="PANTHER" id="PTHR12474">
    <property type="entry name" value="P53 REGULATED PA26 NUCLEAR PROTEIN SESTRIN"/>
    <property type="match status" value="1"/>
</dbReference>
<feature type="compositionally biased region" description="Low complexity" evidence="4">
    <location>
        <begin position="21"/>
        <end position="32"/>
    </location>
</feature>
<dbReference type="GO" id="GO:0071233">
    <property type="term" value="P:cellular response to L-leucine"/>
    <property type="evidence" value="ECO:0007669"/>
    <property type="project" value="TreeGrafter"/>
</dbReference>
<comment type="caution">
    <text evidence="5">The sequence shown here is derived from an EMBL/GenBank/DDBJ whole genome shotgun (WGS) entry which is preliminary data.</text>
</comment>
<evidence type="ECO:0000256" key="2">
    <source>
        <dbReference type="ARBA" id="ARBA00008350"/>
    </source>
</evidence>
<dbReference type="GO" id="GO:0070728">
    <property type="term" value="F:L-leucine binding"/>
    <property type="evidence" value="ECO:0007669"/>
    <property type="project" value="TreeGrafter"/>
</dbReference>
<dbReference type="GO" id="GO:1904262">
    <property type="term" value="P:negative regulation of TORC1 signaling"/>
    <property type="evidence" value="ECO:0007669"/>
    <property type="project" value="TreeGrafter"/>
</dbReference>
<feature type="compositionally biased region" description="Polar residues" evidence="4">
    <location>
        <begin position="394"/>
        <end position="404"/>
    </location>
</feature>
<dbReference type="Pfam" id="PF04636">
    <property type="entry name" value="PA26"/>
    <property type="match status" value="1"/>
</dbReference>
<organism evidence="5 6">
    <name type="scientific">Dictyostelium firmibasis</name>
    <dbReference type="NCBI Taxonomy" id="79012"/>
    <lineage>
        <taxon>Eukaryota</taxon>
        <taxon>Amoebozoa</taxon>
        <taxon>Evosea</taxon>
        <taxon>Eumycetozoa</taxon>
        <taxon>Dictyostelia</taxon>
        <taxon>Dictyosteliales</taxon>
        <taxon>Dictyosteliaceae</taxon>
        <taxon>Dictyostelium</taxon>
    </lineage>
</organism>
<dbReference type="GO" id="GO:0016239">
    <property type="term" value="P:positive regulation of macroautophagy"/>
    <property type="evidence" value="ECO:0007669"/>
    <property type="project" value="TreeGrafter"/>
</dbReference>
<evidence type="ECO:0008006" key="7">
    <source>
        <dbReference type="Google" id="ProtNLM"/>
    </source>
</evidence>
<evidence type="ECO:0000313" key="6">
    <source>
        <dbReference type="Proteomes" id="UP001344447"/>
    </source>
</evidence>
<evidence type="ECO:0000313" key="5">
    <source>
        <dbReference type="EMBL" id="KAK5582609.1"/>
    </source>
</evidence>
<comment type="subcellular location">
    <subcellularLocation>
        <location evidence="1">Cytoplasm</location>
    </subcellularLocation>
</comment>
<dbReference type="InterPro" id="IPR029032">
    <property type="entry name" value="AhpD-like"/>
</dbReference>
<feature type="compositionally biased region" description="Basic and acidic residues" evidence="4">
    <location>
        <begin position="367"/>
        <end position="378"/>
    </location>
</feature>
<dbReference type="GO" id="GO:0016684">
    <property type="term" value="F:oxidoreductase activity, acting on peroxide as acceptor"/>
    <property type="evidence" value="ECO:0007669"/>
    <property type="project" value="TreeGrafter"/>
</dbReference>
<dbReference type="InterPro" id="IPR006730">
    <property type="entry name" value="Sestrin"/>
</dbReference>
<evidence type="ECO:0000256" key="4">
    <source>
        <dbReference type="SAM" id="MobiDB-lite"/>
    </source>
</evidence>
<feature type="compositionally biased region" description="Polar residues" evidence="4">
    <location>
        <begin position="1"/>
        <end position="11"/>
    </location>
</feature>
<protein>
    <recommendedName>
        <fullName evidence="7">Sestrin-like protein</fullName>
    </recommendedName>
</protein>
<dbReference type="EMBL" id="JAVFKY010000001">
    <property type="protein sequence ID" value="KAK5582609.1"/>
    <property type="molecule type" value="Genomic_DNA"/>
</dbReference>
<accession>A0AAN7TZ22</accession>
<feature type="region of interest" description="Disordered" evidence="4">
    <location>
        <begin position="355"/>
        <end position="404"/>
    </location>
</feature>
<dbReference type="Proteomes" id="UP001344447">
    <property type="component" value="Unassembled WGS sequence"/>
</dbReference>